<dbReference type="KEGG" id="gog:C1280_05085"/>
<evidence type="ECO:0000313" key="1">
    <source>
        <dbReference type="EMBL" id="AWM36455.1"/>
    </source>
</evidence>
<gene>
    <name evidence="1" type="ORF">C1280_05085</name>
</gene>
<protein>
    <submittedName>
        <fullName evidence="1">Uncharacterized protein</fullName>
    </submittedName>
</protein>
<proteinExistence type="predicted"/>
<sequence>MRADICASDDYATRDRLLAAIYELGGAPEGDTEAIGIGLHRYLFPAGEVTVFADAWLVDVEGPDQLVRDLLQLISAGERG</sequence>
<organism evidence="1 2">
    <name type="scientific">Gemmata obscuriglobus</name>
    <dbReference type="NCBI Taxonomy" id="114"/>
    <lineage>
        <taxon>Bacteria</taxon>
        <taxon>Pseudomonadati</taxon>
        <taxon>Planctomycetota</taxon>
        <taxon>Planctomycetia</taxon>
        <taxon>Gemmatales</taxon>
        <taxon>Gemmataceae</taxon>
        <taxon>Gemmata</taxon>
    </lineage>
</organism>
<dbReference type="RefSeq" id="WP_010048896.1">
    <property type="nucleotide sequence ID" value="NZ_CP025958.1"/>
</dbReference>
<dbReference type="Proteomes" id="UP000245802">
    <property type="component" value="Chromosome"/>
</dbReference>
<dbReference type="OrthoDB" id="288821at2"/>
<dbReference type="EMBL" id="CP025958">
    <property type="protein sequence ID" value="AWM36455.1"/>
    <property type="molecule type" value="Genomic_DNA"/>
</dbReference>
<dbReference type="AlphaFoldDB" id="A0A2Z3H014"/>
<keyword evidence="2" id="KW-1185">Reference proteome</keyword>
<name>A0A2Z3H014_9BACT</name>
<accession>A0A2Z3H014</accession>
<reference evidence="1 2" key="1">
    <citation type="submission" date="2018-01" db="EMBL/GenBank/DDBJ databases">
        <title>G. obscuriglobus.</title>
        <authorList>
            <person name="Franke J."/>
            <person name="Blomberg W."/>
            <person name="Selmecki A."/>
        </authorList>
    </citation>
    <scope>NUCLEOTIDE SEQUENCE [LARGE SCALE GENOMIC DNA]</scope>
    <source>
        <strain evidence="1 2">DSM 5831</strain>
    </source>
</reference>
<evidence type="ECO:0000313" key="2">
    <source>
        <dbReference type="Proteomes" id="UP000245802"/>
    </source>
</evidence>